<dbReference type="AlphaFoldDB" id="W2QFL7"/>
<dbReference type="RefSeq" id="XP_008903567.1">
    <property type="nucleotide sequence ID" value="XM_008905319.1"/>
</dbReference>
<proteinExistence type="predicted"/>
<evidence type="ECO:0000313" key="1">
    <source>
        <dbReference type="EMBL" id="ETN11080.1"/>
    </source>
</evidence>
<name>W2QFL7_PHYN3</name>
<dbReference type="EMBL" id="KI669580">
    <property type="protein sequence ID" value="ETN11080.1"/>
    <property type="molecule type" value="Genomic_DNA"/>
</dbReference>
<dbReference type="VEuPathDB" id="FungiDB:PPTG_10076"/>
<gene>
    <name evidence="1" type="ORF">PPTG_10076</name>
</gene>
<protein>
    <submittedName>
        <fullName evidence="1">Uncharacterized protein</fullName>
    </submittedName>
</protein>
<reference evidence="1 2" key="2">
    <citation type="submission" date="2013-11" db="EMBL/GenBank/DDBJ databases">
        <title>The Genome Sequence of Phytophthora parasitica INRA-310.</title>
        <authorList>
            <consortium name="The Broad Institute Genomics Platform"/>
            <person name="Russ C."/>
            <person name="Tyler B."/>
            <person name="Panabieres F."/>
            <person name="Shan W."/>
            <person name="Tripathy S."/>
            <person name="Grunwald N."/>
            <person name="Machado M."/>
            <person name="Johnson C.S."/>
            <person name="Arredondo F."/>
            <person name="Hong C."/>
            <person name="Coffey M."/>
            <person name="Young S.K."/>
            <person name="Zeng Q."/>
            <person name="Gargeya S."/>
            <person name="Fitzgerald M."/>
            <person name="Abouelleil A."/>
            <person name="Alvarado L."/>
            <person name="Chapman S.B."/>
            <person name="Gainer-Dewar J."/>
            <person name="Goldberg J."/>
            <person name="Griggs A."/>
            <person name="Gujja S."/>
            <person name="Hansen M."/>
            <person name="Howarth C."/>
            <person name="Imamovic A."/>
            <person name="Ireland A."/>
            <person name="Larimer J."/>
            <person name="McCowan C."/>
            <person name="Murphy C."/>
            <person name="Pearson M."/>
            <person name="Poon T.W."/>
            <person name="Priest M."/>
            <person name="Roberts A."/>
            <person name="Saif S."/>
            <person name="Shea T."/>
            <person name="Sykes S."/>
            <person name="Wortman J."/>
            <person name="Nusbaum C."/>
            <person name="Birren B."/>
        </authorList>
    </citation>
    <scope>NUCLEOTIDE SEQUENCE [LARGE SCALE GENOMIC DNA]</scope>
    <source>
        <strain evidence="1 2">INRA-310</strain>
    </source>
</reference>
<sequence length="201" mass="22050">MAWPTKSPNFSIIENVWGVLAGQAHSCVFNVFSTKIRGLNEGKTLLVAPWAVTTCHVTSGMYKYVVVCSNLCTPRHTAGMACCGLGRLRLRRRRDRWVSTELEGTRGRRAGAWALDATASTLWGGRVMQTLMGRKGNVLAAQFSLMPSHKVITDCPTEVYVFGTPCSRCRFRVVSSAHQEGRCASAKKNKTLRPGAAPDVF</sequence>
<accession>W2QFL7</accession>
<evidence type="ECO:0000313" key="2">
    <source>
        <dbReference type="Proteomes" id="UP000018817"/>
    </source>
</evidence>
<dbReference type="GeneID" id="20179726"/>
<reference evidence="2" key="1">
    <citation type="submission" date="2011-12" db="EMBL/GenBank/DDBJ databases">
        <authorList>
            <consortium name="The Broad Institute Genome Sequencing Platform"/>
            <person name="Russ C."/>
            <person name="Tyler B."/>
            <person name="Panabieres F."/>
            <person name="Shan W."/>
            <person name="Tripathy S."/>
            <person name="Grunwald N."/>
            <person name="Machado M."/>
            <person name="Young S.K."/>
            <person name="Zeng Q."/>
            <person name="Gargeya S."/>
            <person name="Fitzgerald M."/>
            <person name="Haas B."/>
            <person name="Abouelleil A."/>
            <person name="Alvarado L."/>
            <person name="Arachchi H.M."/>
            <person name="Berlin A."/>
            <person name="Chapman S.B."/>
            <person name="Gearin G."/>
            <person name="Goldberg J."/>
            <person name="Griggs A."/>
            <person name="Gujja S."/>
            <person name="Hansen M."/>
            <person name="Heiman D."/>
            <person name="Howarth C."/>
            <person name="Larimer J."/>
            <person name="Lui A."/>
            <person name="MacDonald P.J.P."/>
            <person name="McCowen C."/>
            <person name="Montmayeur A."/>
            <person name="Murphy C."/>
            <person name="Neiman D."/>
            <person name="Pearson M."/>
            <person name="Priest M."/>
            <person name="Roberts A."/>
            <person name="Saif S."/>
            <person name="Shea T."/>
            <person name="Sisk P."/>
            <person name="Stolte C."/>
            <person name="Sykes S."/>
            <person name="Wortman J."/>
            <person name="Nusbaum C."/>
            <person name="Birren B."/>
        </authorList>
    </citation>
    <scope>NUCLEOTIDE SEQUENCE [LARGE SCALE GENOMIC DNA]</scope>
    <source>
        <strain evidence="2">INRA-310</strain>
    </source>
</reference>
<dbReference type="Proteomes" id="UP000018817">
    <property type="component" value="Unassembled WGS sequence"/>
</dbReference>
<organism evidence="1 2">
    <name type="scientific">Phytophthora nicotianae (strain INRA-310)</name>
    <name type="common">Phytophthora parasitica</name>
    <dbReference type="NCBI Taxonomy" id="761204"/>
    <lineage>
        <taxon>Eukaryota</taxon>
        <taxon>Sar</taxon>
        <taxon>Stramenopiles</taxon>
        <taxon>Oomycota</taxon>
        <taxon>Peronosporomycetes</taxon>
        <taxon>Peronosporales</taxon>
        <taxon>Peronosporaceae</taxon>
        <taxon>Phytophthora</taxon>
    </lineage>
</organism>